<reference evidence="12" key="1">
    <citation type="journal article" date="2019" name="Int. J. Syst. Evol. Microbiol.">
        <title>The Global Catalogue of Microorganisms (GCM) 10K type strain sequencing project: providing services to taxonomists for standard genome sequencing and annotation.</title>
        <authorList>
            <consortium name="The Broad Institute Genomics Platform"/>
            <consortium name="The Broad Institute Genome Sequencing Center for Infectious Disease"/>
            <person name="Wu L."/>
            <person name="Ma J."/>
        </authorList>
    </citation>
    <scope>NUCLEOTIDE SEQUENCE [LARGE SCALE GENOMIC DNA]</scope>
    <source>
        <strain evidence="12">CGMCC 1.16031</strain>
    </source>
</reference>
<evidence type="ECO:0000256" key="4">
    <source>
        <dbReference type="ARBA" id="ARBA00022737"/>
    </source>
</evidence>
<feature type="binding site" evidence="8">
    <location>
        <position position="389"/>
    </location>
    <ligand>
        <name>[4Fe-4S] cluster</name>
        <dbReference type="ChEBI" id="CHEBI:49883"/>
        <label>2</label>
    </ligand>
</feature>
<feature type="region of interest" description="Disordered" evidence="9">
    <location>
        <begin position="449"/>
        <end position="497"/>
    </location>
</feature>
<dbReference type="InterPro" id="IPR011538">
    <property type="entry name" value="Nuo51_FMN-bd"/>
</dbReference>
<dbReference type="NCBIfam" id="TIGR01945">
    <property type="entry name" value="rnfC"/>
    <property type="match status" value="1"/>
</dbReference>
<feature type="binding site" evidence="8">
    <location>
        <position position="424"/>
    </location>
    <ligand>
        <name>[4Fe-4S] cluster</name>
        <dbReference type="ChEBI" id="CHEBI:49883"/>
        <label>2</label>
    </ligand>
</feature>
<keyword evidence="8" id="KW-1278">Translocase</keyword>
<evidence type="ECO:0000256" key="6">
    <source>
        <dbReference type="ARBA" id="ARBA00023004"/>
    </source>
</evidence>
<dbReference type="HAMAP" id="MF_00461">
    <property type="entry name" value="RsxC_RnfC"/>
    <property type="match status" value="1"/>
</dbReference>
<evidence type="ECO:0000313" key="12">
    <source>
        <dbReference type="Proteomes" id="UP001596364"/>
    </source>
</evidence>
<dbReference type="InterPro" id="IPR017900">
    <property type="entry name" value="4Fe4S_Fe_S_CS"/>
</dbReference>
<feature type="binding site" evidence="8">
    <location>
        <position position="385"/>
    </location>
    <ligand>
        <name>[4Fe-4S] cluster</name>
        <dbReference type="ChEBI" id="CHEBI:49883"/>
        <label>1</label>
    </ligand>
</feature>
<evidence type="ECO:0000256" key="8">
    <source>
        <dbReference type="HAMAP-Rule" id="MF_00461"/>
    </source>
</evidence>
<dbReference type="PROSITE" id="PS51379">
    <property type="entry name" value="4FE4S_FER_2"/>
    <property type="match status" value="2"/>
</dbReference>
<keyword evidence="5 8" id="KW-0249">Electron transport</keyword>
<feature type="compositionally biased region" description="Basic and acidic residues" evidence="9">
    <location>
        <begin position="449"/>
        <end position="488"/>
    </location>
</feature>
<keyword evidence="8" id="KW-1003">Cell membrane</keyword>
<evidence type="ECO:0000259" key="10">
    <source>
        <dbReference type="PROSITE" id="PS51379"/>
    </source>
</evidence>
<accession>A0ABW1XMT7</accession>
<sequence length="754" mass="81124">MESLFNRLKAGRLFSFPGGVKPPERKALSNQTAIAALPLPDKLFVSLKQHIGVEGKVQVKEGDKVLKGQVLTASPNPFAVPVHAPTSGTVTRIGLHAAAHPSGLPEQTIEITPDGLGQWTTLSPIPNYAQLPKMKIIEAICNAGISGMGGAGFPTHLKISSKKDVEFLIINGVECEPYITADDRLMREHAWQIRQGIDILVHLLNPGAVLIAIEENKPEAIDAMRVACKDQSRYLVCPIPTRYPAGGEKQLIQNLLDREVPRKGLPIDVGVIMQNVGTCYAIADAIFSGKPLIERVVTLTGESLQAPGNYWVPLGTPVYHLLNQAKYVSSLQQKKRIIMGGPMMGFTLHTDLAPVVKTSNCVLVPSDQAMPLPPDEQSCIRCAACADACPASLLPQQLYWHAKANELERAQDFNLFDCIECGACAYVCPSDIPLVHYYRRAKADIRIQEQEKQKSDKARQRFEARNARLEREAEERKAKHAEAAERRRQAMQQPADNPQDKIAAALARVQAKKQAAQPDAVPEANEDKVAAAIARAKAKREAQQAQTGEPAKASALADDPKKAQVASAIARAKAKREAQQAQTTETVESASPAASDDAEAAKKARVAAAVARAKAKRDAEKADDAPESDAQPAENAQIDDADAAKKARVAAAVAKAKAKRDAEKADDAPESDAQPAENAQIDDVDAAKKARVAAALAKAKAKRDAEKAASTTETNHQPDDITQVDDAEAAKRARVKAAVARAKAKKAQQQDDPS</sequence>
<comment type="subunit">
    <text evidence="8">The complex is composed of six subunits: RnfA, RnfB, RnfC, RnfD, RnfE and RnfG.</text>
</comment>
<dbReference type="InterPro" id="IPR017896">
    <property type="entry name" value="4Fe4S_Fe-S-bd"/>
</dbReference>
<comment type="subcellular location">
    <subcellularLocation>
        <location evidence="8">Cell inner membrane</location>
        <topology evidence="8">Peripheral membrane protein</topology>
    </subcellularLocation>
</comment>
<feature type="domain" description="4Fe-4S ferredoxin-type" evidence="10">
    <location>
        <begin position="370"/>
        <end position="399"/>
    </location>
</feature>
<dbReference type="PROSITE" id="PS00198">
    <property type="entry name" value="4FE4S_FER_1"/>
    <property type="match status" value="1"/>
</dbReference>
<keyword evidence="2 8" id="KW-0004">4Fe-4S</keyword>
<evidence type="ECO:0000256" key="7">
    <source>
        <dbReference type="ARBA" id="ARBA00023014"/>
    </source>
</evidence>
<keyword evidence="8" id="KW-0997">Cell inner membrane</keyword>
<dbReference type="Pfam" id="PF01512">
    <property type="entry name" value="Complex1_51K"/>
    <property type="match status" value="1"/>
</dbReference>
<name>A0ABW1XMT7_9ALTE</name>
<keyword evidence="4 8" id="KW-0677">Repeat</keyword>
<keyword evidence="6 8" id="KW-0408">Iron</keyword>
<keyword evidence="7 8" id="KW-0411">Iron-sulfur</keyword>
<dbReference type="InterPro" id="IPR026902">
    <property type="entry name" value="RnfC_N"/>
</dbReference>
<evidence type="ECO:0000256" key="2">
    <source>
        <dbReference type="ARBA" id="ARBA00022485"/>
    </source>
</evidence>
<proteinExistence type="inferred from homology"/>
<dbReference type="InterPro" id="IPR010208">
    <property type="entry name" value="Ion_transpt_RnfC/RsxC"/>
</dbReference>
<dbReference type="Pfam" id="PF13375">
    <property type="entry name" value="RnfC_N"/>
    <property type="match status" value="1"/>
</dbReference>
<gene>
    <name evidence="11" type="primary">rsxC</name>
    <name evidence="8" type="synonym">rnfC</name>
    <name evidence="11" type="ORF">ACFP85_11145</name>
</gene>
<keyword evidence="8" id="KW-0472">Membrane</keyword>
<dbReference type="PANTHER" id="PTHR43034">
    <property type="entry name" value="ION-TRANSLOCATING OXIDOREDUCTASE COMPLEX SUBUNIT C"/>
    <property type="match status" value="1"/>
</dbReference>
<protein>
    <recommendedName>
        <fullName evidence="8">Ion-translocating oxidoreductase complex subunit C</fullName>
        <ecNumber evidence="8">7.-.-.-</ecNumber>
    </recommendedName>
    <alternativeName>
        <fullName evidence="8">Rnf electron transport complex subunit C</fullName>
    </alternativeName>
</protein>
<keyword evidence="3 8" id="KW-0479">Metal-binding</keyword>
<dbReference type="Pfam" id="PF12838">
    <property type="entry name" value="Fer4_7"/>
    <property type="match status" value="1"/>
</dbReference>
<dbReference type="InterPro" id="IPR037225">
    <property type="entry name" value="Nuo51_FMN-bd_sf"/>
</dbReference>
<comment type="caution">
    <text evidence="11">The sequence shown here is derived from an EMBL/GenBank/DDBJ whole genome shotgun (WGS) entry which is preliminary data.</text>
</comment>
<dbReference type="Gene3D" id="3.40.50.11540">
    <property type="entry name" value="NADH-ubiquinone oxidoreductase 51kDa subunit"/>
    <property type="match status" value="1"/>
</dbReference>
<comment type="cofactor">
    <cofactor evidence="8">
        <name>[4Fe-4S] cluster</name>
        <dbReference type="ChEBI" id="CHEBI:49883"/>
    </cofactor>
    <text evidence="8">Binds 2 [4Fe-4S] clusters per subunit.</text>
</comment>
<comment type="function">
    <text evidence="8">Part of a membrane-bound complex that couples electron transfer with translocation of ions across the membrane.</text>
</comment>
<feature type="domain" description="4Fe-4S ferredoxin-type" evidence="10">
    <location>
        <begin position="409"/>
        <end position="438"/>
    </location>
</feature>
<dbReference type="RefSeq" id="WP_131259681.1">
    <property type="nucleotide sequence ID" value="NZ_JBHSUS010000001.1"/>
</dbReference>
<comment type="similarity">
    <text evidence="8">Belongs to the 4Fe4S bacterial-type ferredoxin family. RnfC subfamily.</text>
</comment>
<evidence type="ECO:0000256" key="1">
    <source>
        <dbReference type="ARBA" id="ARBA00022448"/>
    </source>
</evidence>
<dbReference type="SUPFAM" id="SSF142019">
    <property type="entry name" value="Nqo1 FMN-binding domain-like"/>
    <property type="match status" value="1"/>
</dbReference>
<dbReference type="Pfam" id="PF10531">
    <property type="entry name" value="SLBB"/>
    <property type="match status" value="1"/>
</dbReference>
<feature type="binding site" evidence="8">
    <location>
        <position position="428"/>
    </location>
    <ligand>
        <name>[4Fe-4S] cluster</name>
        <dbReference type="ChEBI" id="CHEBI:49883"/>
        <label>1</label>
    </ligand>
</feature>
<dbReference type="Gene3D" id="3.30.70.20">
    <property type="match status" value="1"/>
</dbReference>
<dbReference type="EC" id="7.-.-.-" evidence="8"/>
<evidence type="ECO:0000256" key="5">
    <source>
        <dbReference type="ARBA" id="ARBA00022982"/>
    </source>
</evidence>
<keyword evidence="12" id="KW-1185">Reference proteome</keyword>
<feature type="binding site" evidence="8">
    <location>
        <position position="379"/>
    </location>
    <ligand>
        <name>[4Fe-4S] cluster</name>
        <dbReference type="ChEBI" id="CHEBI:49883"/>
        <label>1</label>
    </ligand>
</feature>
<feature type="region of interest" description="Disordered" evidence="9">
    <location>
        <begin position="535"/>
        <end position="754"/>
    </location>
</feature>
<dbReference type="Proteomes" id="UP001596364">
    <property type="component" value="Unassembled WGS sequence"/>
</dbReference>
<dbReference type="EMBL" id="JBHSUS010000001">
    <property type="protein sequence ID" value="MFC6440697.1"/>
    <property type="molecule type" value="Genomic_DNA"/>
</dbReference>
<feature type="compositionally biased region" description="Low complexity" evidence="9">
    <location>
        <begin position="579"/>
        <end position="595"/>
    </location>
</feature>
<dbReference type="NCBIfam" id="NF003454">
    <property type="entry name" value="PRK05035.1"/>
    <property type="match status" value="1"/>
</dbReference>
<organism evidence="11 12">
    <name type="scientific">Pseudobowmanella zhangzhouensis</name>
    <dbReference type="NCBI Taxonomy" id="1537679"/>
    <lineage>
        <taxon>Bacteria</taxon>
        <taxon>Pseudomonadati</taxon>
        <taxon>Pseudomonadota</taxon>
        <taxon>Gammaproteobacteria</taxon>
        <taxon>Alteromonadales</taxon>
        <taxon>Alteromonadaceae</taxon>
    </lineage>
</organism>
<dbReference type="PANTHER" id="PTHR43034:SF2">
    <property type="entry name" value="ION-TRANSLOCATING OXIDOREDUCTASE COMPLEX SUBUNIT C"/>
    <property type="match status" value="1"/>
</dbReference>
<dbReference type="InterPro" id="IPR019554">
    <property type="entry name" value="Soluble_ligand-bd"/>
</dbReference>
<evidence type="ECO:0000256" key="9">
    <source>
        <dbReference type="SAM" id="MobiDB-lite"/>
    </source>
</evidence>
<evidence type="ECO:0000313" key="11">
    <source>
        <dbReference type="EMBL" id="MFC6440697.1"/>
    </source>
</evidence>
<keyword evidence="1 8" id="KW-0813">Transport</keyword>
<dbReference type="SUPFAM" id="SSF46548">
    <property type="entry name" value="alpha-helical ferredoxin"/>
    <property type="match status" value="1"/>
</dbReference>
<feature type="binding site" evidence="8">
    <location>
        <position position="418"/>
    </location>
    <ligand>
        <name>[4Fe-4S] cluster</name>
        <dbReference type="ChEBI" id="CHEBI:49883"/>
        <label>2</label>
    </ligand>
</feature>
<feature type="binding site" evidence="8">
    <location>
        <position position="382"/>
    </location>
    <ligand>
        <name>[4Fe-4S] cluster</name>
        <dbReference type="ChEBI" id="CHEBI:49883"/>
        <label>1</label>
    </ligand>
</feature>
<feature type="binding site" evidence="8">
    <location>
        <position position="421"/>
    </location>
    <ligand>
        <name>[4Fe-4S] cluster</name>
        <dbReference type="ChEBI" id="CHEBI:49883"/>
        <label>2</label>
    </ligand>
</feature>
<evidence type="ECO:0000256" key="3">
    <source>
        <dbReference type="ARBA" id="ARBA00022723"/>
    </source>
</evidence>